<dbReference type="InterPro" id="IPR050097">
    <property type="entry name" value="Ferredoxin-NADP_redctase_2"/>
</dbReference>
<dbReference type="AlphaFoldDB" id="A0A7W8L559"/>
<gene>
    <name evidence="4" type="ORF">HDG41_001243</name>
</gene>
<evidence type="ECO:0000256" key="1">
    <source>
        <dbReference type="ARBA" id="ARBA00022630"/>
    </source>
</evidence>
<evidence type="ECO:0000259" key="3">
    <source>
        <dbReference type="Pfam" id="PF07992"/>
    </source>
</evidence>
<name>A0A7W8L559_9BURK</name>
<dbReference type="Pfam" id="PF07992">
    <property type="entry name" value="Pyr_redox_2"/>
    <property type="match status" value="1"/>
</dbReference>
<reference evidence="4 5" key="1">
    <citation type="submission" date="2020-08" db="EMBL/GenBank/DDBJ databases">
        <title>Genomic Encyclopedia of Type Strains, Phase IV (KMG-V): Genome sequencing to study the core and pangenomes of soil and plant-associated prokaryotes.</title>
        <authorList>
            <person name="Whitman W."/>
        </authorList>
    </citation>
    <scope>NUCLEOTIDE SEQUENCE [LARGE SCALE GENOMIC DNA]</scope>
    <source>
        <strain evidence="4 5">JPY162</strain>
    </source>
</reference>
<keyword evidence="2" id="KW-0560">Oxidoreductase</keyword>
<dbReference type="PRINTS" id="PR00469">
    <property type="entry name" value="PNDRDTASEII"/>
</dbReference>
<evidence type="ECO:0000313" key="4">
    <source>
        <dbReference type="EMBL" id="MBB5399204.1"/>
    </source>
</evidence>
<evidence type="ECO:0000256" key="2">
    <source>
        <dbReference type="ARBA" id="ARBA00023002"/>
    </source>
</evidence>
<dbReference type="InterPro" id="IPR036188">
    <property type="entry name" value="FAD/NAD-bd_sf"/>
</dbReference>
<accession>A0A7W8L559</accession>
<dbReference type="GO" id="GO:0016491">
    <property type="term" value="F:oxidoreductase activity"/>
    <property type="evidence" value="ECO:0007669"/>
    <property type="project" value="UniProtKB-KW"/>
</dbReference>
<dbReference type="PRINTS" id="PR00368">
    <property type="entry name" value="FADPNR"/>
</dbReference>
<dbReference type="SUPFAM" id="SSF51905">
    <property type="entry name" value="FAD/NAD(P)-binding domain"/>
    <property type="match status" value="1"/>
</dbReference>
<dbReference type="PANTHER" id="PTHR48105">
    <property type="entry name" value="THIOREDOXIN REDUCTASE 1-RELATED-RELATED"/>
    <property type="match status" value="1"/>
</dbReference>
<dbReference type="EMBL" id="JACHDE010000002">
    <property type="protein sequence ID" value="MBB5399204.1"/>
    <property type="molecule type" value="Genomic_DNA"/>
</dbReference>
<comment type="caution">
    <text evidence="4">The sequence shown here is derived from an EMBL/GenBank/DDBJ whole genome shotgun (WGS) entry which is preliminary data.</text>
</comment>
<organism evidence="4 5">
    <name type="scientific">Paraburkholderia youngii</name>
    <dbReference type="NCBI Taxonomy" id="2782701"/>
    <lineage>
        <taxon>Bacteria</taxon>
        <taxon>Pseudomonadati</taxon>
        <taxon>Pseudomonadota</taxon>
        <taxon>Betaproteobacteria</taxon>
        <taxon>Burkholderiales</taxon>
        <taxon>Burkholderiaceae</taxon>
        <taxon>Paraburkholderia</taxon>
    </lineage>
</organism>
<evidence type="ECO:0000313" key="5">
    <source>
        <dbReference type="Proteomes" id="UP000592820"/>
    </source>
</evidence>
<feature type="domain" description="FAD/NAD(P)-binding" evidence="3">
    <location>
        <begin position="93"/>
        <end position="374"/>
    </location>
</feature>
<dbReference type="Gene3D" id="3.50.50.60">
    <property type="entry name" value="FAD/NAD(P)-binding domain"/>
    <property type="match status" value="2"/>
</dbReference>
<keyword evidence="1" id="KW-0285">Flavoprotein</keyword>
<proteinExistence type="predicted"/>
<dbReference type="InterPro" id="IPR023753">
    <property type="entry name" value="FAD/NAD-binding_dom"/>
</dbReference>
<dbReference type="Proteomes" id="UP000592820">
    <property type="component" value="Unassembled WGS sequence"/>
</dbReference>
<sequence length="387" mass="41949">MTVFKFLLYDTTQYLKCASQRASFNRLCKSGFPRPPGDIECGIARPVNTVMGNFLVDAKALLAARLERVSLGDIAHHAQRPSIPNPEPVTMDDVIIIGGSFAGLAAALQLGRARRKVTVLDTGRPRNRFAGHSHGLLGHDHKPPLDILAEARQQLTRYPTIRLVNARAESVSGAIDDFCVVTDDNDSLRARRLILSYGVTDQMPDVPGFAESWGTSIVPCPYCDGFEVAGRHWGLVWSGPQSHQSVRLFHDWTDKLTVFADGHDIAPDIQADLARRNIPVVDGRIVEIAHHMGHIATVNLDTGRNVAVDVLFAHPRNRPSASLHESVGLATVDTPVGIALKVDERRQTSLSGIYAAGDLATPLLPSVTQASSQGAMAGIFAQQSMLV</sequence>
<protein>
    <submittedName>
        <fullName evidence="4">Thioredoxin reductase</fullName>
    </submittedName>
</protein>